<dbReference type="Pfam" id="PF12804">
    <property type="entry name" value="NTP_transf_3"/>
    <property type="match status" value="1"/>
</dbReference>
<dbReference type="AlphaFoldDB" id="A0A1I4E1M9"/>
<dbReference type="EMBL" id="FOSP01000025">
    <property type="protein sequence ID" value="SFK99734.1"/>
    <property type="molecule type" value="Genomic_DNA"/>
</dbReference>
<keyword evidence="4" id="KW-1185">Reference proteome</keyword>
<sequence length="280" mass="30634">MSYQQKKTQQKFAALVLAADRTTSDPITQHTGAACKAFAPVGGVPMIIRVLDALAASDLVDSILLCGPPRFLLSDCPPLMKRIESGKVSWLPNKDSPSRSAAHGINHLPADSPVLITTADHALLTPHIVHYFLTESVKAGHDATVGLVTQKQMTASFPGSKRTYFRLRDGGICGCNLFTFNPQGRTLVQFWRQVEDLRKQPWQLISQIVGPKIVLSYLFRRLSLAQALNALAAKSGVRAQGIMLPDARAGIDVDKIEDLLLAESILNKAPVPFYKRKKTL</sequence>
<gene>
    <name evidence="3" type="ORF">SAMN05216302_102524</name>
</gene>
<dbReference type="InterPro" id="IPR029044">
    <property type="entry name" value="Nucleotide-diphossugar_trans"/>
</dbReference>
<keyword evidence="1" id="KW-0460">Magnesium</keyword>
<dbReference type="Gene3D" id="3.90.550.10">
    <property type="entry name" value="Spore Coat Polysaccharide Biosynthesis Protein SpsA, Chain A"/>
    <property type="match status" value="1"/>
</dbReference>
<evidence type="ECO:0000259" key="2">
    <source>
        <dbReference type="Pfam" id="PF12804"/>
    </source>
</evidence>
<evidence type="ECO:0000313" key="4">
    <source>
        <dbReference type="Proteomes" id="UP000199533"/>
    </source>
</evidence>
<evidence type="ECO:0000313" key="3">
    <source>
        <dbReference type="EMBL" id="SFK99734.1"/>
    </source>
</evidence>
<dbReference type="SUPFAM" id="SSF53448">
    <property type="entry name" value="Nucleotide-diphospho-sugar transferases"/>
    <property type="match status" value="1"/>
</dbReference>
<dbReference type="STRING" id="52441.SAMN05216302_102524"/>
<reference evidence="4" key="1">
    <citation type="submission" date="2016-10" db="EMBL/GenBank/DDBJ databases">
        <authorList>
            <person name="Varghese N."/>
            <person name="Submissions S."/>
        </authorList>
    </citation>
    <scope>NUCLEOTIDE SEQUENCE [LARGE SCALE GENOMIC DNA]</scope>
    <source>
        <strain evidence="4">Nm69</strain>
    </source>
</reference>
<keyword evidence="3" id="KW-0808">Transferase</keyword>
<dbReference type="Proteomes" id="UP000199533">
    <property type="component" value="Unassembled WGS sequence"/>
</dbReference>
<evidence type="ECO:0000256" key="1">
    <source>
        <dbReference type="ARBA" id="ARBA00022842"/>
    </source>
</evidence>
<feature type="domain" description="MobA-like NTP transferase" evidence="2">
    <location>
        <begin position="15"/>
        <end position="236"/>
    </location>
</feature>
<dbReference type="RefSeq" id="WP_090701312.1">
    <property type="nucleotide sequence ID" value="NZ_FOSP01000025.1"/>
</dbReference>
<proteinExistence type="predicted"/>
<organism evidence="3 4">
    <name type="scientific">Nitrosomonas aestuarii</name>
    <dbReference type="NCBI Taxonomy" id="52441"/>
    <lineage>
        <taxon>Bacteria</taxon>
        <taxon>Pseudomonadati</taxon>
        <taxon>Pseudomonadota</taxon>
        <taxon>Betaproteobacteria</taxon>
        <taxon>Nitrosomonadales</taxon>
        <taxon>Nitrosomonadaceae</taxon>
        <taxon>Nitrosomonas</taxon>
    </lineage>
</organism>
<accession>A0A1I4E1M9</accession>
<name>A0A1I4E1M9_9PROT</name>
<dbReference type="OrthoDB" id="159246at2"/>
<keyword evidence="3" id="KW-0548">Nucleotidyltransferase</keyword>
<protein>
    <submittedName>
        <fullName evidence="3">GTP:adenosylcobinamide-phosphate guanylyltransferase</fullName>
    </submittedName>
</protein>
<dbReference type="InterPro" id="IPR025877">
    <property type="entry name" value="MobA-like_NTP_Trfase"/>
</dbReference>
<dbReference type="GO" id="GO:0016779">
    <property type="term" value="F:nucleotidyltransferase activity"/>
    <property type="evidence" value="ECO:0007669"/>
    <property type="project" value="UniProtKB-KW"/>
</dbReference>